<evidence type="ECO:0000313" key="3">
    <source>
        <dbReference type="EMBL" id="NKY31601.1"/>
    </source>
</evidence>
<evidence type="ECO:0000313" key="4">
    <source>
        <dbReference type="Proteomes" id="UP000565715"/>
    </source>
</evidence>
<dbReference type="EMBL" id="JAAXOO010000001">
    <property type="protein sequence ID" value="NKY31601.1"/>
    <property type="molecule type" value="Genomic_DNA"/>
</dbReference>
<keyword evidence="2" id="KW-0472">Membrane</keyword>
<dbReference type="Proteomes" id="UP000565715">
    <property type="component" value="Unassembled WGS sequence"/>
</dbReference>
<name>A0A846X664_9NOCA</name>
<protein>
    <submittedName>
        <fullName evidence="3">MFS transporter</fullName>
    </submittedName>
</protein>
<evidence type="ECO:0000256" key="2">
    <source>
        <dbReference type="SAM" id="Phobius"/>
    </source>
</evidence>
<comment type="caution">
    <text evidence="3">The sequence shown here is derived from an EMBL/GenBank/DDBJ whole genome shotgun (WGS) entry which is preliminary data.</text>
</comment>
<keyword evidence="4" id="KW-1185">Reference proteome</keyword>
<gene>
    <name evidence="3" type="ORF">HGA13_00730</name>
</gene>
<evidence type="ECO:0000256" key="1">
    <source>
        <dbReference type="SAM" id="MobiDB-lite"/>
    </source>
</evidence>
<dbReference type="AlphaFoldDB" id="A0A846X664"/>
<accession>A0A846X664</accession>
<keyword evidence="2" id="KW-0812">Transmembrane</keyword>
<keyword evidence="2" id="KW-1133">Transmembrane helix</keyword>
<feature type="transmembrane region" description="Helical" evidence="2">
    <location>
        <begin position="6"/>
        <end position="24"/>
    </location>
</feature>
<dbReference type="RefSeq" id="WP_168443378.1">
    <property type="nucleotide sequence ID" value="NZ_JAAXOO010000001.1"/>
</dbReference>
<proteinExistence type="predicted"/>
<organism evidence="3 4">
    <name type="scientific">Nocardia speluncae</name>
    <dbReference type="NCBI Taxonomy" id="419477"/>
    <lineage>
        <taxon>Bacteria</taxon>
        <taxon>Bacillati</taxon>
        <taxon>Actinomycetota</taxon>
        <taxon>Actinomycetes</taxon>
        <taxon>Mycobacteriales</taxon>
        <taxon>Nocardiaceae</taxon>
        <taxon>Nocardia</taxon>
    </lineage>
</organism>
<reference evidence="3 4" key="1">
    <citation type="submission" date="2020-04" db="EMBL/GenBank/DDBJ databases">
        <title>MicrobeNet Type strains.</title>
        <authorList>
            <person name="Nicholson A.C."/>
        </authorList>
    </citation>
    <scope>NUCLEOTIDE SEQUENCE [LARGE SCALE GENOMIC DNA]</scope>
    <source>
        <strain evidence="3 4">DSM 45078</strain>
    </source>
</reference>
<feature type="region of interest" description="Disordered" evidence="1">
    <location>
        <begin position="45"/>
        <end position="101"/>
    </location>
</feature>
<sequence>MPVGTVVAGIGLSLTIAAVANLIMTSVPITQSASATSISALLGGHLHGQRHHGSGGQQLDHDDRRRPLPRSDGLHNNVLDRVRHGRSRGGTRRPVTSPARE</sequence>